<evidence type="ECO:0000256" key="6">
    <source>
        <dbReference type="RuleBase" id="RU003915"/>
    </source>
</evidence>
<evidence type="ECO:0000256" key="8">
    <source>
        <dbReference type="SAM" id="SignalP"/>
    </source>
</evidence>
<evidence type="ECO:0000259" key="9">
    <source>
        <dbReference type="PROSITE" id="PS50059"/>
    </source>
</evidence>
<evidence type="ECO:0000256" key="7">
    <source>
        <dbReference type="SAM" id="MobiDB-lite"/>
    </source>
</evidence>
<keyword evidence="3 5" id="KW-0697">Rotamase</keyword>
<dbReference type="SUPFAM" id="SSF54534">
    <property type="entry name" value="FKBP-like"/>
    <property type="match status" value="1"/>
</dbReference>
<feature type="domain" description="PPIase FKBP-type" evidence="9">
    <location>
        <begin position="75"/>
        <end position="170"/>
    </location>
</feature>
<dbReference type="InterPro" id="IPR046357">
    <property type="entry name" value="PPIase_dom_sf"/>
</dbReference>
<organism evidence="10 11">
    <name type="scientific">Hymenobacter saemangeumensis</name>
    <dbReference type="NCBI Taxonomy" id="1084522"/>
    <lineage>
        <taxon>Bacteria</taxon>
        <taxon>Pseudomonadati</taxon>
        <taxon>Bacteroidota</taxon>
        <taxon>Cytophagia</taxon>
        <taxon>Cytophagales</taxon>
        <taxon>Hymenobacteraceae</taxon>
        <taxon>Hymenobacter</taxon>
    </lineage>
</organism>
<evidence type="ECO:0000256" key="3">
    <source>
        <dbReference type="ARBA" id="ARBA00023110"/>
    </source>
</evidence>
<reference evidence="11" key="1">
    <citation type="journal article" date="2019" name="Int. J. Syst. Evol. Microbiol.">
        <title>The Global Catalogue of Microorganisms (GCM) 10K type strain sequencing project: providing services to taxonomists for standard genome sequencing and annotation.</title>
        <authorList>
            <consortium name="The Broad Institute Genomics Platform"/>
            <consortium name="The Broad Institute Genome Sequencing Center for Infectious Disease"/>
            <person name="Wu L."/>
            <person name="Ma J."/>
        </authorList>
    </citation>
    <scope>NUCLEOTIDE SEQUENCE [LARGE SCALE GENOMIC DNA]</scope>
    <source>
        <strain evidence="11">JCM 17923</strain>
    </source>
</reference>
<comment type="similarity">
    <text evidence="2 6">Belongs to the FKBP-type PPIase family.</text>
</comment>
<dbReference type="PANTHER" id="PTHR43811">
    <property type="entry name" value="FKBP-TYPE PEPTIDYL-PROLYL CIS-TRANS ISOMERASE FKPA"/>
    <property type="match status" value="1"/>
</dbReference>
<feature type="region of interest" description="Disordered" evidence="7">
    <location>
        <begin position="27"/>
        <end position="52"/>
    </location>
</feature>
<comment type="caution">
    <text evidence="10">The sequence shown here is derived from an EMBL/GenBank/DDBJ whole genome shotgun (WGS) entry which is preliminary data.</text>
</comment>
<keyword evidence="4 5" id="KW-0413">Isomerase</keyword>
<name>A0ABP8IJ65_9BACT</name>
<dbReference type="Gene3D" id="3.10.50.40">
    <property type="match status" value="1"/>
</dbReference>
<keyword evidence="11" id="KW-1185">Reference proteome</keyword>
<evidence type="ECO:0000256" key="4">
    <source>
        <dbReference type="ARBA" id="ARBA00023235"/>
    </source>
</evidence>
<protein>
    <recommendedName>
        <fullName evidence="6">Peptidyl-prolyl cis-trans isomerase</fullName>
        <ecNumber evidence="6">5.2.1.8</ecNumber>
    </recommendedName>
</protein>
<dbReference type="EMBL" id="BAABGZ010000029">
    <property type="protein sequence ID" value="GAA4359938.1"/>
    <property type="molecule type" value="Genomic_DNA"/>
</dbReference>
<feature type="compositionally biased region" description="Low complexity" evidence="7">
    <location>
        <begin position="28"/>
        <end position="44"/>
    </location>
</feature>
<evidence type="ECO:0000313" key="10">
    <source>
        <dbReference type="EMBL" id="GAA4359938.1"/>
    </source>
</evidence>
<proteinExistence type="inferred from homology"/>
<keyword evidence="8" id="KW-0732">Signal</keyword>
<dbReference type="Proteomes" id="UP001501153">
    <property type="component" value="Unassembled WGS sequence"/>
</dbReference>
<dbReference type="PANTHER" id="PTHR43811:SF23">
    <property type="entry name" value="FKBP-TYPE 22 KDA PEPTIDYL-PROLYL CIS-TRANS ISOMERASE"/>
    <property type="match status" value="1"/>
</dbReference>
<evidence type="ECO:0000256" key="5">
    <source>
        <dbReference type="PROSITE-ProRule" id="PRU00277"/>
    </source>
</evidence>
<dbReference type="Pfam" id="PF00254">
    <property type="entry name" value="FKBP_C"/>
    <property type="match status" value="1"/>
</dbReference>
<comment type="catalytic activity">
    <reaction evidence="1 5 6">
        <text>[protein]-peptidylproline (omega=180) = [protein]-peptidylproline (omega=0)</text>
        <dbReference type="Rhea" id="RHEA:16237"/>
        <dbReference type="Rhea" id="RHEA-COMP:10747"/>
        <dbReference type="Rhea" id="RHEA-COMP:10748"/>
        <dbReference type="ChEBI" id="CHEBI:83833"/>
        <dbReference type="ChEBI" id="CHEBI:83834"/>
        <dbReference type="EC" id="5.2.1.8"/>
    </reaction>
</comment>
<evidence type="ECO:0000313" key="11">
    <source>
        <dbReference type="Proteomes" id="UP001501153"/>
    </source>
</evidence>
<feature type="signal peptide" evidence="8">
    <location>
        <begin position="1"/>
        <end position="24"/>
    </location>
</feature>
<evidence type="ECO:0000256" key="1">
    <source>
        <dbReference type="ARBA" id="ARBA00000971"/>
    </source>
</evidence>
<dbReference type="InterPro" id="IPR001179">
    <property type="entry name" value="PPIase_FKBP_dom"/>
</dbReference>
<dbReference type="EC" id="5.2.1.8" evidence="6"/>
<gene>
    <name evidence="10" type="ORF">GCM10023185_27080</name>
</gene>
<accession>A0ABP8IJ65</accession>
<feature type="chain" id="PRO_5046728094" description="Peptidyl-prolyl cis-trans isomerase" evidence="8">
    <location>
        <begin position="25"/>
        <end position="170"/>
    </location>
</feature>
<evidence type="ECO:0000256" key="2">
    <source>
        <dbReference type="ARBA" id="ARBA00006577"/>
    </source>
</evidence>
<sequence length="170" mass="18111">MTGRATGFFQGLALAALLLQPAWGQSQTAPKPTVPGVPTAPVAGSDTTRATTQLTPGGVRYLVHSRGTGPVPKPGSRVAVRYTGFLPNGHVFDATAASGGPLRFRVGRGEVIKGWDELLLLLPADSRVRAWIPASLAYGEKGVRDPDDDSRYLIPPNTELMFELHLISVR</sequence>
<dbReference type="PROSITE" id="PS50059">
    <property type="entry name" value="FKBP_PPIASE"/>
    <property type="match status" value="1"/>
</dbReference>